<evidence type="ECO:0000256" key="1">
    <source>
        <dbReference type="ARBA" id="ARBA00023002"/>
    </source>
</evidence>
<dbReference type="GO" id="GO:0016491">
    <property type="term" value="F:oxidoreductase activity"/>
    <property type="evidence" value="ECO:0007669"/>
    <property type="project" value="UniProtKB-KW"/>
</dbReference>
<dbReference type="EMBL" id="LT670844">
    <property type="protein sequence ID" value="SHJ66320.1"/>
    <property type="molecule type" value="Genomic_DNA"/>
</dbReference>
<protein>
    <submittedName>
        <fullName evidence="2">Methylenetetrahydrofolate reductase (NADPH)</fullName>
    </submittedName>
</protein>
<gene>
    <name evidence="2" type="ORF">SAMN05444159_1172</name>
</gene>
<name>A0A1M6L568_9BRAD</name>
<sequence>MSAPDLASSRELTALLSSASVEVSSSGRQLPELRDYFRPGTDVTITFLPGDNYRHNIDTAAALRRAGYHPVPHIAAREMVSREALDDFLARLRGEADVTRIVLVAGDVVAAKGPFKSSLDIGASGLIEAHGFARLSVAGHPEGHPYLKPENTFAVLAAWRHWGLQTKIRVDVVTQFCFESAPILQWIVELHARGITLPVIVGLAGPASPATLTKFALRCGIGNSMRALRGQIGRFGRLLTDTGPDEIMHGLLSVPQAATAPIAGFHLFPFGGLRKAAEWARGFPQETLRQMANAATCASPQNP</sequence>
<evidence type="ECO:0000313" key="3">
    <source>
        <dbReference type="Proteomes" id="UP000189935"/>
    </source>
</evidence>
<dbReference type="InterPro" id="IPR029041">
    <property type="entry name" value="FAD-linked_oxidoreductase-like"/>
</dbReference>
<evidence type="ECO:0000313" key="2">
    <source>
        <dbReference type="EMBL" id="SHJ66320.1"/>
    </source>
</evidence>
<keyword evidence="1" id="KW-0560">Oxidoreductase</keyword>
<dbReference type="SUPFAM" id="SSF51730">
    <property type="entry name" value="FAD-linked oxidoreductase"/>
    <property type="match status" value="1"/>
</dbReference>
<accession>A0A1M6L568</accession>
<dbReference type="Proteomes" id="UP000189935">
    <property type="component" value="Chromosome I"/>
</dbReference>
<dbReference type="AlphaFoldDB" id="A0A1M6L568"/>
<proteinExistence type="predicted"/>
<dbReference type="Gene3D" id="3.20.20.220">
    <property type="match status" value="1"/>
</dbReference>
<reference evidence="2 3" key="1">
    <citation type="submission" date="2016-11" db="EMBL/GenBank/DDBJ databases">
        <authorList>
            <person name="Jaros S."/>
            <person name="Januszkiewicz K."/>
            <person name="Wedrychowicz H."/>
        </authorList>
    </citation>
    <scope>NUCLEOTIDE SEQUENCE [LARGE SCALE GENOMIC DNA]</scope>
    <source>
        <strain evidence="2 3">GAS499</strain>
    </source>
</reference>
<dbReference type="RefSeq" id="WP_079537313.1">
    <property type="nucleotide sequence ID" value="NZ_LT670844.1"/>
</dbReference>
<organism evidence="2 3">
    <name type="scientific">Bradyrhizobium lablabi</name>
    <dbReference type="NCBI Taxonomy" id="722472"/>
    <lineage>
        <taxon>Bacteria</taxon>
        <taxon>Pseudomonadati</taxon>
        <taxon>Pseudomonadota</taxon>
        <taxon>Alphaproteobacteria</taxon>
        <taxon>Hyphomicrobiales</taxon>
        <taxon>Nitrobacteraceae</taxon>
        <taxon>Bradyrhizobium</taxon>
    </lineage>
</organism>
<dbReference type="OrthoDB" id="9812555at2"/>